<comment type="subcellular location">
    <subcellularLocation>
        <location evidence="3">Endoplasmic reticulum membrane</location>
    </subcellularLocation>
    <subcellularLocation>
        <location evidence="2">Nucleus membrane</location>
    </subcellularLocation>
</comment>
<keyword evidence="15" id="KW-1185">Reference proteome</keyword>
<comment type="caution">
    <text evidence="14">The sequence shown here is derived from an EMBL/GenBank/DDBJ whole genome shotgun (WGS) entry which is preliminary data.</text>
</comment>
<dbReference type="OrthoDB" id="5311848at2759"/>
<feature type="chain" id="PRO_5034519806" description="Nuclear fusion protein KAR5" evidence="13">
    <location>
        <begin position="19"/>
        <end position="598"/>
    </location>
</feature>
<evidence type="ECO:0000256" key="6">
    <source>
        <dbReference type="ARBA" id="ARBA00022692"/>
    </source>
</evidence>
<keyword evidence="9" id="KW-1133">Transmembrane helix</keyword>
<keyword evidence="6" id="KW-0812">Transmembrane</keyword>
<evidence type="ECO:0000256" key="4">
    <source>
        <dbReference type="ARBA" id="ARBA00010473"/>
    </source>
</evidence>
<evidence type="ECO:0000256" key="12">
    <source>
        <dbReference type="ARBA" id="ARBA00023242"/>
    </source>
</evidence>
<keyword evidence="5" id="KW-0415">Karyogamy</keyword>
<keyword evidence="11" id="KW-0325">Glycoprotein</keyword>
<evidence type="ECO:0008006" key="16">
    <source>
        <dbReference type="Google" id="ProtNLM"/>
    </source>
</evidence>
<evidence type="ECO:0000256" key="3">
    <source>
        <dbReference type="ARBA" id="ARBA00004586"/>
    </source>
</evidence>
<evidence type="ECO:0000256" key="9">
    <source>
        <dbReference type="ARBA" id="ARBA00022989"/>
    </source>
</evidence>
<feature type="signal peptide" evidence="13">
    <location>
        <begin position="1"/>
        <end position="18"/>
    </location>
</feature>
<sequence>MFAYFLVLSFRIGFFCLATKPLSVAMSAVAGSSSRIESWDGKQDALGHRSRRSDCFRGIAGSIRLRCAELDVNEEERVIAAISMTICELATANHHAPMECRSFGSSTPDGPVYFEESISGQAPADCVNALSRSAQFWSSYSGYLREIPMLRLPERKRYRSVNPALFDIHLSSSLVAALLSDNAKDIFRNISIDQELYLRMIIDRERANSIQTKKWMSNLDDLFNATDQLLHLSRAVQGESSEFIYELRRNNLETLDVLFSTLREFHTQTTHVQQHSLTKIDSALDGLSERHMQDLQTIVPHVHVALVSLLDEVFHLARQQHEAALVNLTTTAQDHWRVIYSEFAAMQETISQLSHSATSTALSLESLSNRAAEKTLQAHRYISESAHQLGAALDNLTDRTLEEIEKIDYAAMDLKQRLVLPPRQESAWFSYESVSSEWWWKGNIIKILGIVLGGAPLDLWVDSPFLRIFQAVWIVSFWLLKHSLSTVTSFIVLCLSCRKYIPLLLTSTLSKRASRDLEDLGSDSTHTVSTVVTNLLPPRRLVETPNTIGNLASSPKSYLVVSPQSRIIACGRTPTVSGFPTATRFSRIPDRLCRPGPL</sequence>
<evidence type="ECO:0000256" key="13">
    <source>
        <dbReference type="SAM" id="SignalP"/>
    </source>
</evidence>
<protein>
    <recommendedName>
        <fullName evidence="16">Nuclear fusion protein KAR5</fullName>
    </recommendedName>
</protein>
<keyword evidence="12" id="KW-0539">Nucleus</keyword>
<dbReference type="GO" id="GO:0031965">
    <property type="term" value="C:nuclear membrane"/>
    <property type="evidence" value="ECO:0007669"/>
    <property type="project" value="UniProtKB-SubCell"/>
</dbReference>
<keyword evidence="7 13" id="KW-0732">Signal</keyword>
<reference evidence="14 15" key="1">
    <citation type="journal article" date="2020" name="ISME J.">
        <title>Uncovering the hidden diversity of litter-decomposition mechanisms in mushroom-forming fungi.</title>
        <authorList>
            <person name="Floudas D."/>
            <person name="Bentzer J."/>
            <person name="Ahren D."/>
            <person name="Johansson T."/>
            <person name="Persson P."/>
            <person name="Tunlid A."/>
        </authorList>
    </citation>
    <scope>NUCLEOTIDE SEQUENCE [LARGE SCALE GENOMIC DNA]</scope>
    <source>
        <strain evidence="14 15">CBS 406.79</strain>
    </source>
</reference>
<evidence type="ECO:0000256" key="1">
    <source>
        <dbReference type="ARBA" id="ARBA00003389"/>
    </source>
</evidence>
<dbReference type="EMBL" id="JAACJN010000132">
    <property type="protein sequence ID" value="KAF5368754.1"/>
    <property type="molecule type" value="Genomic_DNA"/>
</dbReference>
<evidence type="ECO:0000256" key="5">
    <source>
        <dbReference type="ARBA" id="ARBA00022459"/>
    </source>
</evidence>
<name>A0A8H5LTH6_9AGAR</name>
<dbReference type="AlphaFoldDB" id="A0A8H5LTH6"/>
<evidence type="ECO:0000313" key="15">
    <source>
        <dbReference type="Proteomes" id="UP000518752"/>
    </source>
</evidence>
<dbReference type="GO" id="GO:0000742">
    <property type="term" value="P:karyogamy involved in conjugation with cellular fusion"/>
    <property type="evidence" value="ECO:0007669"/>
    <property type="project" value="InterPro"/>
</dbReference>
<accession>A0A8H5LTH6</accession>
<evidence type="ECO:0000256" key="10">
    <source>
        <dbReference type="ARBA" id="ARBA00023136"/>
    </source>
</evidence>
<evidence type="ECO:0000256" key="11">
    <source>
        <dbReference type="ARBA" id="ARBA00023180"/>
    </source>
</evidence>
<dbReference type="PANTHER" id="PTHR28012">
    <property type="entry name" value="NUCLEAR FUSION PROTEIN KAR5"/>
    <property type="match status" value="1"/>
</dbReference>
<dbReference type="Proteomes" id="UP000518752">
    <property type="component" value="Unassembled WGS sequence"/>
</dbReference>
<keyword evidence="10" id="KW-0472">Membrane</keyword>
<evidence type="ECO:0000256" key="7">
    <source>
        <dbReference type="ARBA" id="ARBA00022729"/>
    </source>
</evidence>
<gene>
    <name evidence="14" type="ORF">D9757_010414</name>
</gene>
<comment type="similarity">
    <text evidence="4">Belongs to the KAR5 family.</text>
</comment>
<dbReference type="PANTHER" id="PTHR28012:SF1">
    <property type="entry name" value="NUCLEAR FUSION PROTEIN KAR5"/>
    <property type="match status" value="1"/>
</dbReference>
<dbReference type="GO" id="GO:0048288">
    <property type="term" value="P:nuclear membrane fusion involved in karyogamy"/>
    <property type="evidence" value="ECO:0007669"/>
    <property type="project" value="InterPro"/>
</dbReference>
<proteinExistence type="inferred from homology"/>
<evidence type="ECO:0000256" key="8">
    <source>
        <dbReference type="ARBA" id="ARBA00022824"/>
    </source>
</evidence>
<comment type="function">
    <text evidence="1">Required for nuclear membrane fusion during karyogamy.</text>
</comment>
<keyword evidence="8" id="KW-0256">Endoplasmic reticulum</keyword>
<dbReference type="GO" id="GO:0005789">
    <property type="term" value="C:endoplasmic reticulum membrane"/>
    <property type="evidence" value="ECO:0007669"/>
    <property type="project" value="UniProtKB-SubCell"/>
</dbReference>
<evidence type="ECO:0000256" key="2">
    <source>
        <dbReference type="ARBA" id="ARBA00004126"/>
    </source>
</evidence>
<organism evidence="14 15">
    <name type="scientific">Collybiopsis confluens</name>
    <dbReference type="NCBI Taxonomy" id="2823264"/>
    <lineage>
        <taxon>Eukaryota</taxon>
        <taxon>Fungi</taxon>
        <taxon>Dikarya</taxon>
        <taxon>Basidiomycota</taxon>
        <taxon>Agaricomycotina</taxon>
        <taxon>Agaricomycetes</taxon>
        <taxon>Agaricomycetidae</taxon>
        <taxon>Agaricales</taxon>
        <taxon>Marasmiineae</taxon>
        <taxon>Omphalotaceae</taxon>
        <taxon>Collybiopsis</taxon>
    </lineage>
</organism>
<evidence type="ECO:0000313" key="14">
    <source>
        <dbReference type="EMBL" id="KAF5368754.1"/>
    </source>
</evidence>
<dbReference type="InterPro" id="IPR007292">
    <property type="entry name" value="Nuclear_fusion_Kar5"/>
</dbReference>